<evidence type="ECO:0000256" key="2">
    <source>
        <dbReference type="ARBA" id="ARBA00022692"/>
    </source>
</evidence>
<dbReference type="Proteomes" id="UP000295632">
    <property type="component" value="Unassembled WGS sequence"/>
</dbReference>
<evidence type="ECO:0000313" key="8">
    <source>
        <dbReference type="Proteomes" id="UP000295632"/>
    </source>
</evidence>
<dbReference type="GO" id="GO:0051301">
    <property type="term" value="P:cell division"/>
    <property type="evidence" value="ECO:0007669"/>
    <property type="project" value="UniProtKB-KW"/>
</dbReference>
<keyword evidence="2 6" id="KW-0812">Transmembrane</keyword>
<sequence>MERDKTPLQQLDAPLLFLLFLLAITSLVAIQTSEIILPEKLKGLHFALKQGVWYCIGGIAVVFTMLIDFDRFRNFSWILYGFGMILLIGLFLNFPASVIETRNNATSWYSVPGGSFQPSELMKVFLIIVLAKLVSDHHSKRLEKRIQDDIWLLAKLGLATILPFILIMEQPDLGTGLVFLAILGSVLLVSGIRWRLLLLLASLAVLGVATLVFIYFTFPVFFGSHILAEYQINRFYGWLAPNDYASDEGFHLVKSLLAIGSGRLDGVGLNQLTVEVPEPHTDFIFSVIASQFGFVGGSIVISLFFMLIYRMIHIAIESHDPFGSYLCVGVIGMISFQVFQNIGMTIQVLPITGIPLPFISYGGSSLLTYMIAIGIVLNVRSRTKTFMFDSGRDN</sequence>
<keyword evidence="7" id="KW-0131">Cell cycle</keyword>
<feature type="transmembrane region" description="Helical" evidence="6">
    <location>
        <begin position="283"/>
        <end position="309"/>
    </location>
</feature>
<dbReference type="PANTHER" id="PTHR30474:SF1">
    <property type="entry name" value="PEPTIDOGLYCAN GLYCOSYLTRANSFERASE MRDB"/>
    <property type="match status" value="1"/>
</dbReference>
<dbReference type="AlphaFoldDB" id="A0A4R6UBL8"/>
<evidence type="ECO:0000256" key="1">
    <source>
        <dbReference type="ARBA" id="ARBA00004141"/>
    </source>
</evidence>
<organism evidence="7 8">
    <name type="scientific">Aureibacillus halotolerans</name>
    <dbReference type="NCBI Taxonomy" id="1508390"/>
    <lineage>
        <taxon>Bacteria</taxon>
        <taxon>Bacillati</taxon>
        <taxon>Bacillota</taxon>
        <taxon>Bacilli</taxon>
        <taxon>Bacillales</taxon>
        <taxon>Bacillaceae</taxon>
        <taxon>Aureibacillus</taxon>
    </lineage>
</organism>
<name>A0A4R6UBL8_9BACI</name>
<evidence type="ECO:0000256" key="3">
    <source>
        <dbReference type="ARBA" id="ARBA00022960"/>
    </source>
</evidence>
<dbReference type="Pfam" id="PF01098">
    <property type="entry name" value="FTSW_RODA_SPOVE"/>
    <property type="match status" value="1"/>
</dbReference>
<dbReference type="OrthoDB" id="9768187at2"/>
<dbReference type="GO" id="GO:0008360">
    <property type="term" value="P:regulation of cell shape"/>
    <property type="evidence" value="ECO:0007669"/>
    <property type="project" value="UniProtKB-KW"/>
</dbReference>
<keyword evidence="5 6" id="KW-0472">Membrane</keyword>
<feature type="transmembrane region" description="Helical" evidence="6">
    <location>
        <begin position="196"/>
        <end position="218"/>
    </location>
</feature>
<dbReference type="InterPro" id="IPR001182">
    <property type="entry name" value="FtsW/RodA"/>
</dbReference>
<evidence type="ECO:0000256" key="4">
    <source>
        <dbReference type="ARBA" id="ARBA00022989"/>
    </source>
</evidence>
<evidence type="ECO:0000313" key="7">
    <source>
        <dbReference type="EMBL" id="TDQ42145.1"/>
    </source>
</evidence>
<accession>A0A4R6UBL8</accession>
<reference evidence="7 8" key="1">
    <citation type="submission" date="2019-03" db="EMBL/GenBank/DDBJ databases">
        <title>Genomic Encyclopedia of Type Strains, Phase IV (KMG-IV): sequencing the most valuable type-strain genomes for metagenomic binning, comparative biology and taxonomic classification.</title>
        <authorList>
            <person name="Goeker M."/>
        </authorList>
    </citation>
    <scope>NUCLEOTIDE SEQUENCE [LARGE SCALE GENOMIC DNA]</scope>
    <source>
        <strain evidence="7 8">DSM 28697</strain>
    </source>
</reference>
<protein>
    <submittedName>
        <fullName evidence="7">Cell division protein FtsW (Lipid II flippase)</fullName>
    </submittedName>
</protein>
<evidence type="ECO:0000256" key="5">
    <source>
        <dbReference type="ARBA" id="ARBA00023136"/>
    </source>
</evidence>
<feature type="transmembrane region" description="Helical" evidence="6">
    <location>
        <begin position="77"/>
        <end position="96"/>
    </location>
</feature>
<evidence type="ECO:0000256" key="6">
    <source>
        <dbReference type="SAM" id="Phobius"/>
    </source>
</evidence>
<dbReference type="RefSeq" id="WP_133579033.1">
    <property type="nucleotide sequence ID" value="NZ_SNYJ01000002.1"/>
</dbReference>
<dbReference type="GO" id="GO:0005886">
    <property type="term" value="C:plasma membrane"/>
    <property type="evidence" value="ECO:0007669"/>
    <property type="project" value="TreeGrafter"/>
</dbReference>
<keyword evidence="7" id="KW-0132">Cell division</keyword>
<dbReference type="PANTHER" id="PTHR30474">
    <property type="entry name" value="CELL CYCLE PROTEIN"/>
    <property type="match status" value="1"/>
</dbReference>
<dbReference type="GO" id="GO:0032153">
    <property type="term" value="C:cell division site"/>
    <property type="evidence" value="ECO:0007669"/>
    <property type="project" value="TreeGrafter"/>
</dbReference>
<feature type="transmembrane region" description="Helical" evidence="6">
    <location>
        <begin position="150"/>
        <end position="167"/>
    </location>
</feature>
<keyword evidence="3" id="KW-0133">Cell shape</keyword>
<keyword evidence="8" id="KW-1185">Reference proteome</keyword>
<feature type="transmembrane region" description="Helical" evidence="6">
    <location>
        <begin position="321"/>
        <end position="339"/>
    </location>
</feature>
<feature type="transmembrane region" description="Helical" evidence="6">
    <location>
        <begin position="359"/>
        <end position="379"/>
    </location>
</feature>
<dbReference type="GO" id="GO:0015648">
    <property type="term" value="F:lipid-linked peptidoglycan transporter activity"/>
    <property type="evidence" value="ECO:0007669"/>
    <property type="project" value="TreeGrafter"/>
</dbReference>
<proteinExistence type="predicted"/>
<comment type="caution">
    <text evidence="7">The sequence shown here is derived from an EMBL/GenBank/DDBJ whole genome shotgun (WGS) entry which is preliminary data.</text>
</comment>
<keyword evidence="4 6" id="KW-1133">Transmembrane helix</keyword>
<feature type="transmembrane region" description="Helical" evidence="6">
    <location>
        <begin position="51"/>
        <end position="70"/>
    </location>
</feature>
<comment type="subcellular location">
    <subcellularLocation>
        <location evidence="1">Membrane</location>
        <topology evidence="1">Multi-pass membrane protein</topology>
    </subcellularLocation>
</comment>
<gene>
    <name evidence="7" type="ORF">EV213_102175</name>
</gene>
<dbReference type="EMBL" id="SNYJ01000002">
    <property type="protein sequence ID" value="TDQ42145.1"/>
    <property type="molecule type" value="Genomic_DNA"/>
</dbReference>
<feature type="transmembrane region" description="Helical" evidence="6">
    <location>
        <begin position="12"/>
        <end position="31"/>
    </location>
</feature>
<feature type="transmembrane region" description="Helical" evidence="6">
    <location>
        <begin position="173"/>
        <end position="189"/>
    </location>
</feature>